<evidence type="ECO:0000256" key="16">
    <source>
        <dbReference type="PROSITE-ProRule" id="PRU10141"/>
    </source>
</evidence>
<dbReference type="AlphaFoldDB" id="A0AAV6IAP2"/>
<dbReference type="Gene3D" id="3.30.200.20">
    <property type="entry name" value="Phosphorylase Kinase, domain 1"/>
    <property type="match status" value="1"/>
</dbReference>
<sequence length="679" mass="75392">MAFQKPGWLRLQWSHSRHDRVPAAAAPSVRIWTFAPHHVASSGILIPTASVGVYLLQLAKLSNLYWLDLSHNTLSGTIPVSSGTTPGLDMLVNTLHLTYLNVMTWLCMYAVAYLYNNIKKEAFYRGKEVSYRLKKKKCICELGCVLFENNQFNGIIPSTLALVQKLEASNGNSLTGSVPSQFDNLTRINVLYLSNNQLSGPIPNLSTMKSLNYVDLSNNTFDASVFPSWLSNLLSLTTIVMENTRLYGSLPRALFNLTQLQIVSNEISSPNCRCANPYKGTLTFKAPSFSDLGDSTIYTTLESSLIGFYAFRQKRRAEKADRVNNPFAAWNPNTTSGGVPLLQGAKCFSYDELKKYTNNFAEANRIGSGGYGKVYRGTLPNGQLVAIKRAQRGSLQGGLEFKTEIELLSRVHHKNVVGLTGFCFERAEEMLVYEYVANGTLHENLSGKTGISLDWMRRLRIALGAARGLQYLHELANPPIIHRDIKSSNILLDERLNAKVSDFGLSKPMGDDAEKSHITTQVKGTMGYMDPEYYMTQQLTEKSDVYSFGVVLLELVTARQPIEKGKYIVTEVRQRMKRDQVLYSLDEILDPVILGPTLKGLEQFVDLAMRCVEEEGAWRPAMGAVVKEIENVMQIAGLNPNADSTSTSATHEGDGKGNHPYTDDSLFVSYSGTFPLASN</sequence>
<dbReference type="InterPro" id="IPR001611">
    <property type="entry name" value="Leu-rich_rpt"/>
</dbReference>
<keyword evidence="11 16" id="KW-0067">ATP-binding</keyword>
<evidence type="ECO:0000256" key="11">
    <source>
        <dbReference type="ARBA" id="ARBA00022840"/>
    </source>
</evidence>
<keyword evidence="15" id="KW-0325">Glycoprotein</keyword>
<keyword evidence="13" id="KW-0472">Membrane</keyword>
<dbReference type="PROSITE" id="PS50011">
    <property type="entry name" value="PROTEIN_KINASE_DOM"/>
    <property type="match status" value="1"/>
</dbReference>
<evidence type="ECO:0000256" key="6">
    <source>
        <dbReference type="ARBA" id="ARBA00022692"/>
    </source>
</evidence>
<evidence type="ECO:0000256" key="8">
    <source>
        <dbReference type="ARBA" id="ARBA00022737"/>
    </source>
</evidence>
<reference evidence="19" key="1">
    <citation type="submission" date="2020-08" db="EMBL/GenBank/DDBJ databases">
        <title>Plant Genome Project.</title>
        <authorList>
            <person name="Zhang R.-G."/>
        </authorList>
    </citation>
    <scope>NUCLEOTIDE SEQUENCE</scope>
    <source>
        <strain evidence="19">WSP0</strain>
        <tissue evidence="19">Leaf</tissue>
    </source>
</reference>
<evidence type="ECO:0000256" key="5">
    <source>
        <dbReference type="ARBA" id="ARBA00022679"/>
    </source>
</evidence>
<evidence type="ECO:0000256" key="10">
    <source>
        <dbReference type="ARBA" id="ARBA00022777"/>
    </source>
</evidence>
<dbReference type="InterPro" id="IPR000719">
    <property type="entry name" value="Prot_kinase_dom"/>
</dbReference>
<feature type="region of interest" description="Disordered" evidence="17">
    <location>
        <begin position="638"/>
        <end position="662"/>
    </location>
</feature>
<dbReference type="InterPro" id="IPR008271">
    <property type="entry name" value="Ser/Thr_kinase_AS"/>
</dbReference>
<keyword evidence="9 16" id="KW-0547">Nucleotide-binding</keyword>
<evidence type="ECO:0000256" key="3">
    <source>
        <dbReference type="ARBA" id="ARBA00022527"/>
    </source>
</evidence>
<dbReference type="FunFam" id="1.10.510.10:FF:000453">
    <property type="entry name" value="LRR receptor-like serine/threonine-protein kinase HSL2"/>
    <property type="match status" value="1"/>
</dbReference>
<evidence type="ECO:0000256" key="17">
    <source>
        <dbReference type="SAM" id="MobiDB-lite"/>
    </source>
</evidence>
<dbReference type="EC" id="2.7.11.1" evidence="2"/>
<keyword evidence="20" id="KW-1185">Reference proteome</keyword>
<dbReference type="PANTHER" id="PTHR45974">
    <property type="entry name" value="RECEPTOR-LIKE PROTEIN 55"/>
    <property type="match status" value="1"/>
</dbReference>
<proteinExistence type="predicted"/>
<keyword evidence="3" id="KW-0723">Serine/threonine-protein kinase</keyword>
<name>A0AAV6IAP2_9ERIC</name>
<organism evidence="19 20">
    <name type="scientific">Rhododendron griersonianum</name>
    <dbReference type="NCBI Taxonomy" id="479676"/>
    <lineage>
        <taxon>Eukaryota</taxon>
        <taxon>Viridiplantae</taxon>
        <taxon>Streptophyta</taxon>
        <taxon>Embryophyta</taxon>
        <taxon>Tracheophyta</taxon>
        <taxon>Spermatophyta</taxon>
        <taxon>Magnoliopsida</taxon>
        <taxon>eudicotyledons</taxon>
        <taxon>Gunneridae</taxon>
        <taxon>Pentapetalae</taxon>
        <taxon>asterids</taxon>
        <taxon>Ericales</taxon>
        <taxon>Ericaceae</taxon>
        <taxon>Ericoideae</taxon>
        <taxon>Rhodoreae</taxon>
        <taxon>Rhododendron</taxon>
    </lineage>
</organism>
<dbReference type="GO" id="GO:0016020">
    <property type="term" value="C:membrane"/>
    <property type="evidence" value="ECO:0007669"/>
    <property type="project" value="UniProtKB-SubCell"/>
</dbReference>
<keyword evidence="10" id="KW-0418">Kinase</keyword>
<accession>A0AAV6IAP2</accession>
<dbReference type="SUPFAM" id="SSF56112">
    <property type="entry name" value="Protein kinase-like (PK-like)"/>
    <property type="match status" value="1"/>
</dbReference>
<feature type="compositionally biased region" description="Polar residues" evidence="17">
    <location>
        <begin position="641"/>
        <end position="650"/>
    </location>
</feature>
<dbReference type="Gene3D" id="3.80.10.10">
    <property type="entry name" value="Ribonuclease Inhibitor"/>
    <property type="match status" value="2"/>
</dbReference>
<protein>
    <recommendedName>
        <fullName evidence="2">non-specific serine/threonine protein kinase</fullName>
        <ecNumber evidence="2">2.7.11.1</ecNumber>
    </recommendedName>
</protein>
<evidence type="ECO:0000256" key="13">
    <source>
        <dbReference type="ARBA" id="ARBA00023136"/>
    </source>
</evidence>
<evidence type="ECO:0000256" key="15">
    <source>
        <dbReference type="ARBA" id="ARBA00023180"/>
    </source>
</evidence>
<dbReference type="FunFam" id="3.30.200.20:FF:000328">
    <property type="entry name" value="Leucine-rich repeat protein kinase family protein"/>
    <property type="match status" value="1"/>
</dbReference>
<dbReference type="Proteomes" id="UP000823749">
    <property type="component" value="Chromosome 11"/>
</dbReference>
<evidence type="ECO:0000256" key="14">
    <source>
        <dbReference type="ARBA" id="ARBA00023170"/>
    </source>
</evidence>
<feature type="binding site" evidence="16">
    <location>
        <position position="388"/>
    </location>
    <ligand>
        <name>ATP</name>
        <dbReference type="ChEBI" id="CHEBI:30616"/>
    </ligand>
</feature>
<keyword evidence="6" id="KW-0812">Transmembrane</keyword>
<dbReference type="InterPro" id="IPR011009">
    <property type="entry name" value="Kinase-like_dom_sf"/>
</dbReference>
<evidence type="ECO:0000256" key="12">
    <source>
        <dbReference type="ARBA" id="ARBA00022989"/>
    </source>
</evidence>
<dbReference type="InterPro" id="IPR032675">
    <property type="entry name" value="LRR_dom_sf"/>
</dbReference>
<dbReference type="Gene3D" id="1.10.510.10">
    <property type="entry name" value="Transferase(Phosphotransferase) domain 1"/>
    <property type="match status" value="1"/>
</dbReference>
<dbReference type="PANTHER" id="PTHR45974:SF266">
    <property type="entry name" value="LEUCINE-RICH REPEAT RECEPTOR PROTEIN KINASE HPCA1"/>
    <property type="match status" value="1"/>
</dbReference>
<dbReference type="SUPFAM" id="SSF52058">
    <property type="entry name" value="L domain-like"/>
    <property type="match status" value="1"/>
</dbReference>
<keyword evidence="8" id="KW-0677">Repeat</keyword>
<evidence type="ECO:0000313" key="20">
    <source>
        <dbReference type="Proteomes" id="UP000823749"/>
    </source>
</evidence>
<dbReference type="PROSITE" id="PS00107">
    <property type="entry name" value="PROTEIN_KINASE_ATP"/>
    <property type="match status" value="1"/>
</dbReference>
<gene>
    <name evidence="19" type="ORF">RHGRI_032091</name>
</gene>
<dbReference type="SMART" id="SM00220">
    <property type="entry name" value="S_TKc"/>
    <property type="match status" value="1"/>
</dbReference>
<dbReference type="GO" id="GO:0004674">
    <property type="term" value="F:protein serine/threonine kinase activity"/>
    <property type="evidence" value="ECO:0007669"/>
    <property type="project" value="UniProtKB-KW"/>
</dbReference>
<evidence type="ECO:0000259" key="18">
    <source>
        <dbReference type="PROSITE" id="PS50011"/>
    </source>
</evidence>
<dbReference type="CDD" id="cd14066">
    <property type="entry name" value="STKc_IRAK"/>
    <property type="match status" value="1"/>
</dbReference>
<keyword evidence="4" id="KW-0433">Leucine-rich repeat</keyword>
<dbReference type="Pfam" id="PF00560">
    <property type="entry name" value="LRR_1"/>
    <property type="match status" value="2"/>
</dbReference>
<evidence type="ECO:0000256" key="1">
    <source>
        <dbReference type="ARBA" id="ARBA00004479"/>
    </source>
</evidence>
<keyword evidence="5" id="KW-0808">Transferase</keyword>
<keyword evidence="12" id="KW-1133">Transmembrane helix</keyword>
<evidence type="ECO:0000256" key="2">
    <source>
        <dbReference type="ARBA" id="ARBA00012513"/>
    </source>
</evidence>
<evidence type="ECO:0000256" key="9">
    <source>
        <dbReference type="ARBA" id="ARBA00022741"/>
    </source>
</evidence>
<dbReference type="GO" id="GO:0005524">
    <property type="term" value="F:ATP binding"/>
    <property type="evidence" value="ECO:0007669"/>
    <property type="project" value="UniProtKB-UniRule"/>
</dbReference>
<evidence type="ECO:0000256" key="4">
    <source>
        <dbReference type="ARBA" id="ARBA00022614"/>
    </source>
</evidence>
<feature type="domain" description="Protein kinase" evidence="18">
    <location>
        <begin position="360"/>
        <end position="633"/>
    </location>
</feature>
<dbReference type="InterPro" id="IPR017441">
    <property type="entry name" value="Protein_kinase_ATP_BS"/>
</dbReference>
<dbReference type="Pfam" id="PF07714">
    <property type="entry name" value="PK_Tyr_Ser-Thr"/>
    <property type="match status" value="1"/>
</dbReference>
<comment type="caution">
    <text evidence="19">The sequence shown here is derived from an EMBL/GenBank/DDBJ whole genome shotgun (WGS) entry which is preliminary data.</text>
</comment>
<dbReference type="InterPro" id="IPR001245">
    <property type="entry name" value="Ser-Thr/Tyr_kinase_cat_dom"/>
</dbReference>
<keyword evidence="7" id="KW-0732">Signal</keyword>
<keyword evidence="14" id="KW-0675">Receptor</keyword>
<dbReference type="PROSITE" id="PS00108">
    <property type="entry name" value="PROTEIN_KINASE_ST"/>
    <property type="match status" value="1"/>
</dbReference>
<evidence type="ECO:0000313" key="19">
    <source>
        <dbReference type="EMBL" id="KAG5525676.1"/>
    </source>
</evidence>
<comment type="subcellular location">
    <subcellularLocation>
        <location evidence="1">Membrane</location>
        <topology evidence="1">Single-pass type I membrane protein</topology>
    </subcellularLocation>
</comment>
<evidence type="ECO:0000256" key="7">
    <source>
        <dbReference type="ARBA" id="ARBA00022729"/>
    </source>
</evidence>
<dbReference type="EMBL" id="JACTNZ010000011">
    <property type="protein sequence ID" value="KAG5525676.1"/>
    <property type="molecule type" value="Genomic_DNA"/>
</dbReference>